<dbReference type="PANTHER" id="PTHR44757:SF2">
    <property type="entry name" value="BIOFILM ARCHITECTURE MAINTENANCE PROTEIN MBAA"/>
    <property type="match status" value="1"/>
</dbReference>
<dbReference type="CDD" id="cd01948">
    <property type="entry name" value="EAL"/>
    <property type="match status" value="1"/>
</dbReference>
<feature type="domain" description="PAS" evidence="1">
    <location>
        <begin position="168"/>
        <end position="215"/>
    </location>
</feature>
<dbReference type="SUPFAM" id="SSF55785">
    <property type="entry name" value="PYP-like sensor domain (PAS domain)"/>
    <property type="match status" value="1"/>
</dbReference>
<dbReference type="InterPro" id="IPR000160">
    <property type="entry name" value="GGDEF_dom"/>
</dbReference>
<comment type="caution">
    <text evidence="4">The sequence shown here is derived from an EMBL/GenBank/DDBJ whole genome shotgun (WGS) entry which is preliminary data.</text>
</comment>
<dbReference type="SUPFAM" id="SSF55073">
    <property type="entry name" value="Nucleotide cyclase"/>
    <property type="match status" value="1"/>
</dbReference>
<dbReference type="InterPro" id="IPR029787">
    <property type="entry name" value="Nucleotide_cyclase"/>
</dbReference>
<dbReference type="Gene3D" id="3.30.70.270">
    <property type="match status" value="1"/>
</dbReference>
<feature type="domain" description="EAL" evidence="2">
    <location>
        <begin position="472"/>
        <end position="726"/>
    </location>
</feature>
<evidence type="ECO:0000259" key="2">
    <source>
        <dbReference type="PROSITE" id="PS50883"/>
    </source>
</evidence>
<dbReference type="PROSITE" id="PS50887">
    <property type="entry name" value="GGDEF"/>
    <property type="match status" value="1"/>
</dbReference>
<proteinExistence type="predicted"/>
<gene>
    <name evidence="4" type="ORF">SDC9_12836</name>
</gene>
<dbReference type="CDD" id="cd00130">
    <property type="entry name" value="PAS"/>
    <property type="match status" value="1"/>
</dbReference>
<dbReference type="SUPFAM" id="SSF141868">
    <property type="entry name" value="EAL domain-like"/>
    <property type="match status" value="1"/>
</dbReference>
<dbReference type="InterPro" id="IPR035965">
    <property type="entry name" value="PAS-like_dom_sf"/>
</dbReference>
<dbReference type="InterPro" id="IPR001633">
    <property type="entry name" value="EAL_dom"/>
</dbReference>
<evidence type="ECO:0000259" key="1">
    <source>
        <dbReference type="PROSITE" id="PS50112"/>
    </source>
</evidence>
<dbReference type="EMBL" id="VSSQ01000035">
    <property type="protein sequence ID" value="MPL67146.1"/>
    <property type="molecule type" value="Genomic_DNA"/>
</dbReference>
<dbReference type="InterPro" id="IPR035919">
    <property type="entry name" value="EAL_sf"/>
</dbReference>
<evidence type="ECO:0000313" key="4">
    <source>
        <dbReference type="EMBL" id="MPL67146.1"/>
    </source>
</evidence>
<dbReference type="PROSITE" id="PS50112">
    <property type="entry name" value="PAS"/>
    <property type="match status" value="1"/>
</dbReference>
<dbReference type="Pfam" id="PF13426">
    <property type="entry name" value="PAS_9"/>
    <property type="match status" value="1"/>
</dbReference>
<organism evidence="4">
    <name type="scientific">bioreactor metagenome</name>
    <dbReference type="NCBI Taxonomy" id="1076179"/>
    <lineage>
        <taxon>unclassified sequences</taxon>
        <taxon>metagenomes</taxon>
        <taxon>ecological metagenomes</taxon>
    </lineage>
</organism>
<dbReference type="Pfam" id="PF00990">
    <property type="entry name" value="GGDEF"/>
    <property type="match status" value="1"/>
</dbReference>
<dbReference type="Gene3D" id="3.30.450.40">
    <property type="match status" value="1"/>
</dbReference>
<dbReference type="PANTHER" id="PTHR44757">
    <property type="entry name" value="DIGUANYLATE CYCLASE DGCP"/>
    <property type="match status" value="1"/>
</dbReference>
<reference evidence="4" key="1">
    <citation type="submission" date="2019-08" db="EMBL/GenBank/DDBJ databases">
        <authorList>
            <person name="Kucharzyk K."/>
            <person name="Murdoch R.W."/>
            <person name="Higgins S."/>
            <person name="Loffler F."/>
        </authorList>
    </citation>
    <scope>NUCLEOTIDE SEQUENCE</scope>
</reference>
<evidence type="ECO:0008006" key="5">
    <source>
        <dbReference type="Google" id="ProtNLM"/>
    </source>
</evidence>
<evidence type="ECO:0000259" key="3">
    <source>
        <dbReference type="PROSITE" id="PS50887"/>
    </source>
</evidence>
<dbReference type="Gene3D" id="3.30.450.20">
    <property type="entry name" value="PAS domain"/>
    <property type="match status" value="1"/>
</dbReference>
<dbReference type="SUPFAM" id="SSF55781">
    <property type="entry name" value="GAF domain-like"/>
    <property type="match status" value="1"/>
</dbReference>
<dbReference type="Gene3D" id="3.20.20.450">
    <property type="entry name" value="EAL domain"/>
    <property type="match status" value="1"/>
</dbReference>
<dbReference type="NCBIfam" id="TIGR00229">
    <property type="entry name" value="sensory_box"/>
    <property type="match status" value="1"/>
</dbReference>
<dbReference type="CDD" id="cd01949">
    <property type="entry name" value="GGDEF"/>
    <property type="match status" value="1"/>
</dbReference>
<protein>
    <recommendedName>
        <fullName evidence="5">Signaling protein</fullName>
    </recommendedName>
</protein>
<sequence length="729" mass="82401">MYGSKQNKIEDMLSKISGAVWELSAVEDIFVYFVNEGKKTCTLKMSTGIFTNFKMTSSFEKNILEQLYAIKRMVILDNPSFKNLCLDTSILNQISCLIILPLMYEDKLLGLVGTAFKKSGDAVENKELSLLQEFIDLAGISLGKILEEYNLQKIIRNQKKEIKGLEQTEDKYAQMFYMSPDAIALMHADGTFVEVNHSFTLITGFSKEEAIGKTLKDLGVWFNIADRKRILKLLSSPDEIEKIEVPIYKKNGQIVHTQVLARRVNLNKKPYYIVVGRDISNQVEAENKRMEQVETIKHMAYFDPLTDIPNRNNLHGWLAKELEKIKTGKTKGVVFSIDMDDLKIINDAYGHDLGNKILITASNRIIEAVGQKTFVSRTGGDEFVVVVQGKYSQKKVEFIAEKISKNVNKKQEYLDMSLHTTVSIGIAYYPRDGETVEEIIKHAEDARYEAKKNGKNCWKFYNKEMQDEAYKNMRMIEGLRYAIERRELSVVYQPQITLPQRTVGGVEALLRWHSQEYGNVSPEIFIPLAEQAGFINSIGKWVLTEACFFASRLAQQGRGDVRVAVNISARQVASGDFVRTLCNAVKTAGILPKQLEIEITESLLIDSLDEAISKLNKSKKLGFNLALDDFGTGYSSLTYLRKLPVETIKIDKSFIDMIDNDVPGAKMIGAIINMANAINMTVVAEGVETESQLSYLVKEGCSCVQGYFFSKPLKEQDAYKFIQTYNKGL</sequence>
<name>A0A644TJN0_9ZZZZ</name>
<dbReference type="SMART" id="SM00052">
    <property type="entry name" value="EAL"/>
    <property type="match status" value="1"/>
</dbReference>
<accession>A0A644TJN0</accession>
<dbReference type="PROSITE" id="PS50883">
    <property type="entry name" value="EAL"/>
    <property type="match status" value="1"/>
</dbReference>
<dbReference type="SMART" id="SM00267">
    <property type="entry name" value="GGDEF"/>
    <property type="match status" value="1"/>
</dbReference>
<dbReference type="Pfam" id="PF00563">
    <property type="entry name" value="EAL"/>
    <property type="match status" value="1"/>
</dbReference>
<dbReference type="InterPro" id="IPR000014">
    <property type="entry name" value="PAS"/>
</dbReference>
<feature type="domain" description="GGDEF" evidence="3">
    <location>
        <begin position="330"/>
        <end position="463"/>
    </location>
</feature>
<dbReference type="NCBIfam" id="TIGR00254">
    <property type="entry name" value="GGDEF"/>
    <property type="match status" value="1"/>
</dbReference>
<dbReference type="InterPro" id="IPR052155">
    <property type="entry name" value="Biofilm_reg_signaling"/>
</dbReference>
<dbReference type="InterPro" id="IPR043128">
    <property type="entry name" value="Rev_trsase/Diguanyl_cyclase"/>
</dbReference>
<dbReference type="AlphaFoldDB" id="A0A644TJN0"/>
<dbReference type="InterPro" id="IPR029016">
    <property type="entry name" value="GAF-like_dom_sf"/>
</dbReference>